<evidence type="ECO:0000256" key="6">
    <source>
        <dbReference type="ARBA" id="ARBA00023295"/>
    </source>
</evidence>
<keyword evidence="11" id="KW-1185">Reference proteome</keyword>
<dbReference type="PANTHER" id="PTHR43818">
    <property type="entry name" value="BCDNA.GH03377"/>
    <property type="match status" value="1"/>
</dbReference>
<dbReference type="Proteomes" id="UP000198727">
    <property type="component" value="Unassembled WGS sequence"/>
</dbReference>
<evidence type="ECO:0000256" key="5">
    <source>
        <dbReference type="ARBA" id="ARBA00023027"/>
    </source>
</evidence>
<dbReference type="PANTHER" id="PTHR43818:SF1">
    <property type="entry name" value="GLYCOSYL HYDROLASE FAMILY 109 PROTEIN"/>
    <property type="match status" value="1"/>
</dbReference>
<evidence type="ECO:0000256" key="2">
    <source>
        <dbReference type="ARBA" id="ARBA00009329"/>
    </source>
</evidence>
<dbReference type="InterPro" id="IPR049303">
    <property type="entry name" value="Glyco_hydro_109_C"/>
</dbReference>
<proteinExistence type="inferred from homology"/>
<dbReference type="InterPro" id="IPR000683">
    <property type="entry name" value="Gfo/Idh/MocA-like_OxRdtase_N"/>
</dbReference>
<dbReference type="GO" id="GO:0000166">
    <property type="term" value="F:nucleotide binding"/>
    <property type="evidence" value="ECO:0007669"/>
    <property type="project" value="InterPro"/>
</dbReference>
<keyword evidence="5" id="KW-0520">NAD</keyword>
<dbReference type="SUPFAM" id="SSF51735">
    <property type="entry name" value="NAD(P)-binding Rossmann-fold domains"/>
    <property type="match status" value="1"/>
</dbReference>
<gene>
    <name evidence="10" type="ORF">SAMN05421810_101566</name>
</gene>
<dbReference type="InterPro" id="IPR050463">
    <property type="entry name" value="Gfo/Idh/MocA_oxidrdct_glycsds"/>
</dbReference>
<dbReference type="InterPro" id="IPR006311">
    <property type="entry name" value="TAT_signal"/>
</dbReference>
<evidence type="ECO:0000313" key="10">
    <source>
        <dbReference type="EMBL" id="SFO97433.1"/>
    </source>
</evidence>
<accession>A0A1I5LJT8</accession>
<evidence type="ECO:0000256" key="7">
    <source>
        <dbReference type="SAM" id="MobiDB-lite"/>
    </source>
</evidence>
<name>A0A1I5LJT8_9PSEU</name>
<evidence type="ECO:0000259" key="9">
    <source>
        <dbReference type="Pfam" id="PF21252"/>
    </source>
</evidence>
<evidence type="ECO:0000313" key="11">
    <source>
        <dbReference type="Proteomes" id="UP000198727"/>
    </source>
</evidence>
<feature type="region of interest" description="Disordered" evidence="7">
    <location>
        <begin position="44"/>
        <end position="77"/>
    </location>
</feature>
<evidence type="ECO:0000259" key="8">
    <source>
        <dbReference type="Pfam" id="PF01408"/>
    </source>
</evidence>
<keyword evidence="6" id="KW-0326">Glycosidase</keyword>
<evidence type="ECO:0000256" key="1">
    <source>
        <dbReference type="ARBA" id="ARBA00001911"/>
    </source>
</evidence>
<dbReference type="Gene3D" id="3.30.360.10">
    <property type="entry name" value="Dihydrodipicolinate Reductase, domain 2"/>
    <property type="match status" value="1"/>
</dbReference>
<evidence type="ECO:0000256" key="3">
    <source>
        <dbReference type="ARBA" id="ARBA00016631"/>
    </source>
</evidence>
<reference evidence="11" key="1">
    <citation type="submission" date="2016-10" db="EMBL/GenBank/DDBJ databases">
        <authorList>
            <person name="Varghese N."/>
            <person name="Submissions S."/>
        </authorList>
    </citation>
    <scope>NUCLEOTIDE SEQUENCE [LARGE SCALE GENOMIC DNA]</scope>
    <source>
        <strain evidence="11">CGMCC 4.5579</strain>
    </source>
</reference>
<dbReference type="PROSITE" id="PS51318">
    <property type="entry name" value="TAT"/>
    <property type="match status" value="1"/>
</dbReference>
<comment type="similarity">
    <text evidence="2">Belongs to the Gfo/Idh/MocA family. Glycosyl hydrolase 109 subfamily.</text>
</comment>
<comment type="cofactor">
    <cofactor evidence="1">
        <name>NAD(+)</name>
        <dbReference type="ChEBI" id="CHEBI:57540"/>
    </cofactor>
</comment>
<dbReference type="OrthoDB" id="9771072at2"/>
<feature type="domain" description="Glycosyl hydrolase 109 C-terminal" evidence="9">
    <location>
        <begin position="225"/>
        <end position="391"/>
    </location>
</feature>
<dbReference type="EMBL" id="FOWW01000001">
    <property type="protein sequence ID" value="SFO97433.1"/>
    <property type="molecule type" value="Genomic_DNA"/>
</dbReference>
<feature type="region of interest" description="Disordered" evidence="7">
    <location>
        <begin position="1"/>
        <end position="31"/>
    </location>
</feature>
<dbReference type="AlphaFoldDB" id="A0A1I5LJT8"/>
<dbReference type="Pfam" id="PF01408">
    <property type="entry name" value="GFO_IDH_MocA"/>
    <property type="match status" value="1"/>
</dbReference>
<protein>
    <recommendedName>
        <fullName evidence="3">Glycosyl hydrolase family 109 protein</fullName>
    </recommendedName>
</protein>
<evidence type="ECO:0000256" key="4">
    <source>
        <dbReference type="ARBA" id="ARBA00022801"/>
    </source>
</evidence>
<dbReference type="GO" id="GO:0016798">
    <property type="term" value="F:hydrolase activity, acting on glycosyl bonds"/>
    <property type="evidence" value="ECO:0007669"/>
    <property type="project" value="UniProtKB-KW"/>
</dbReference>
<dbReference type="STRING" id="587909.SAMN05421810_101566"/>
<keyword evidence="4" id="KW-0378">Hydrolase</keyword>
<dbReference type="InterPro" id="IPR036291">
    <property type="entry name" value="NAD(P)-bd_dom_sf"/>
</dbReference>
<sequence>MPTDVPEIGPGNDPDNTAGERPGMSRRSVLRTGAAAGAGLAALGVGHGSAGAAPPPGPSVPGAEERTWPPRRGRSMMGVPFERHDTIRVGIIGLGNRGGSMLPLFLAVEGIRVTALCDVDPARVAAATRVVTRAGQPEPARFTEGPDAYERLCRRDDVDFVYVATPWEAHVPMALAALRGGKHVGVECPIATTIEELWELVDASERTRRHCIQLENCCYGRNELRALRMAHDGLFGELLHGSGAYLHDLRELLFSDTYYAGQWRRAWHTRIDGDLYPTHGLGPVAAYMDVNRGDRLVRMTSMSTPALGLADYRAQHVPAGDPKWRERYVNGDVTMSLIQTERGRVIHLVHGVSNPHPYSRLNHLAGTKGVFEDYPPRIYLEPDATDHRWRSWDDYQRHDHWLWTDVGPGPGGHGGMDYLMLYRLGQTMRLGLPPDMDVYDAAAWNAPFALSVLSVRYGGVPVSFPDFTRGQWRTPHPGTDSTKPG</sequence>
<dbReference type="Gene3D" id="3.40.50.720">
    <property type="entry name" value="NAD(P)-binding Rossmann-like Domain"/>
    <property type="match status" value="1"/>
</dbReference>
<feature type="domain" description="Gfo/Idh/MocA-like oxidoreductase N-terminal" evidence="8">
    <location>
        <begin position="87"/>
        <end position="209"/>
    </location>
</feature>
<organism evidence="10 11">
    <name type="scientific">Amycolatopsis arida</name>
    <dbReference type="NCBI Taxonomy" id="587909"/>
    <lineage>
        <taxon>Bacteria</taxon>
        <taxon>Bacillati</taxon>
        <taxon>Actinomycetota</taxon>
        <taxon>Actinomycetes</taxon>
        <taxon>Pseudonocardiales</taxon>
        <taxon>Pseudonocardiaceae</taxon>
        <taxon>Amycolatopsis</taxon>
    </lineage>
</organism>
<dbReference type="Pfam" id="PF21252">
    <property type="entry name" value="Glyco_hydro_109_C"/>
    <property type="match status" value="1"/>
</dbReference>